<dbReference type="PROSITE" id="PS51910">
    <property type="entry name" value="GH18_2"/>
    <property type="match status" value="1"/>
</dbReference>
<evidence type="ECO:0000256" key="4">
    <source>
        <dbReference type="RuleBase" id="RU000489"/>
    </source>
</evidence>
<dbReference type="EMBL" id="JASCZI010151261">
    <property type="protein sequence ID" value="MED6171486.1"/>
    <property type="molecule type" value="Genomic_DNA"/>
</dbReference>
<proteinExistence type="inferred from homology"/>
<comment type="similarity">
    <text evidence="5">Belongs to the glycosyl hydrolase 18 family.</text>
</comment>
<dbReference type="InterPro" id="IPR001223">
    <property type="entry name" value="Glyco_hydro18_cat"/>
</dbReference>
<dbReference type="InterPro" id="IPR050542">
    <property type="entry name" value="Glycosyl_Hydrlase18_Chitinase"/>
</dbReference>
<protein>
    <recommendedName>
        <fullName evidence="1">chitinase</fullName>
        <ecNumber evidence="1">3.2.1.14</ecNumber>
    </recommendedName>
</protein>
<evidence type="ECO:0000256" key="2">
    <source>
        <dbReference type="ARBA" id="ARBA00022801"/>
    </source>
</evidence>
<feature type="domain" description="GH18" evidence="7">
    <location>
        <begin position="29"/>
        <end position="302"/>
    </location>
</feature>
<sequence length="311" mass="34263">MATKMSSTHQSLALLLFFLLTLSSAHAKGDIAVYWGQHSGDGTLSSTCDTGNYGIVLLAFLNTFGCSQDPALNLPGNCGSGPSCNKLQPEIEHCQQKGVKVFLSLGGPTGQYFLCSPEDAGTVADYLYNNFLSDKGGPLGSVALDGIDFDIEIGQDVYWDKLVSELDTRRKTKGRFFYLSASPQCFFPDPKLDTAIRTWLFDYIFIKFYNNPKCQYNSNTGDNSLLTSSWNQWSSYVKENNKVYLGLPARPDAAPIGGYIPSQELCSRVLPKVKQIPNYGGVMLWDRSYDVTTTFSDNIKACVEVVTVSQM</sequence>
<evidence type="ECO:0000256" key="3">
    <source>
        <dbReference type="ARBA" id="ARBA00023295"/>
    </source>
</evidence>
<dbReference type="PANTHER" id="PTHR45708:SF31">
    <property type="entry name" value="III ACIDIC ENDOCHITINASE, PUTATIVE-RELATED"/>
    <property type="match status" value="1"/>
</dbReference>
<dbReference type="Gene3D" id="3.20.20.80">
    <property type="entry name" value="Glycosidases"/>
    <property type="match status" value="1"/>
</dbReference>
<name>A0ABU6VDV4_9FABA</name>
<keyword evidence="3 4" id="KW-0326">Glycosidase</keyword>
<evidence type="ECO:0000256" key="5">
    <source>
        <dbReference type="RuleBase" id="RU004453"/>
    </source>
</evidence>
<organism evidence="8 9">
    <name type="scientific">Stylosanthes scabra</name>
    <dbReference type="NCBI Taxonomy" id="79078"/>
    <lineage>
        <taxon>Eukaryota</taxon>
        <taxon>Viridiplantae</taxon>
        <taxon>Streptophyta</taxon>
        <taxon>Embryophyta</taxon>
        <taxon>Tracheophyta</taxon>
        <taxon>Spermatophyta</taxon>
        <taxon>Magnoliopsida</taxon>
        <taxon>eudicotyledons</taxon>
        <taxon>Gunneridae</taxon>
        <taxon>Pentapetalae</taxon>
        <taxon>rosids</taxon>
        <taxon>fabids</taxon>
        <taxon>Fabales</taxon>
        <taxon>Fabaceae</taxon>
        <taxon>Papilionoideae</taxon>
        <taxon>50 kb inversion clade</taxon>
        <taxon>dalbergioids sensu lato</taxon>
        <taxon>Dalbergieae</taxon>
        <taxon>Pterocarpus clade</taxon>
        <taxon>Stylosanthes</taxon>
    </lineage>
</organism>
<comment type="caution">
    <text evidence="8">The sequence shown here is derived from an EMBL/GenBank/DDBJ whole genome shotgun (WGS) entry which is preliminary data.</text>
</comment>
<dbReference type="SUPFAM" id="SSF51445">
    <property type="entry name" value="(Trans)glycosidases"/>
    <property type="match status" value="1"/>
</dbReference>
<dbReference type="InterPro" id="IPR001579">
    <property type="entry name" value="Glyco_hydro_18_chit_AS"/>
</dbReference>
<feature type="chain" id="PRO_5045726492" description="chitinase" evidence="6">
    <location>
        <begin position="28"/>
        <end position="311"/>
    </location>
</feature>
<accession>A0ABU6VDV4</accession>
<evidence type="ECO:0000256" key="1">
    <source>
        <dbReference type="ARBA" id="ARBA00012729"/>
    </source>
</evidence>
<dbReference type="EC" id="3.2.1.14" evidence="1"/>
<gene>
    <name evidence="8" type="ORF">PIB30_041162</name>
</gene>
<dbReference type="InterPro" id="IPR045321">
    <property type="entry name" value="Cts1-like"/>
</dbReference>
<dbReference type="PROSITE" id="PS01095">
    <property type="entry name" value="GH18_1"/>
    <property type="match status" value="1"/>
</dbReference>
<dbReference type="PANTHER" id="PTHR45708">
    <property type="entry name" value="ENDOCHITINASE"/>
    <property type="match status" value="1"/>
</dbReference>
<dbReference type="Proteomes" id="UP001341840">
    <property type="component" value="Unassembled WGS sequence"/>
</dbReference>
<dbReference type="Pfam" id="PF00704">
    <property type="entry name" value="Glyco_hydro_18"/>
    <property type="match status" value="1"/>
</dbReference>
<feature type="signal peptide" evidence="6">
    <location>
        <begin position="1"/>
        <end position="27"/>
    </location>
</feature>
<evidence type="ECO:0000256" key="6">
    <source>
        <dbReference type="SAM" id="SignalP"/>
    </source>
</evidence>
<reference evidence="8 9" key="1">
    <citation type="journal article" date="2023" name="Plants (Basel)">
        <title>Bridging the Gap: Combining Genomics and Transcriptomics Approaches to Understand Stylosanthes scabra, an Orphan Legume from the Brazilian Caatinga.</title>
        <authorList>
            <person name="Ferreira-Neto J.R.C."/>
            <person name="da Silva M.D."/>
            <person name="Binneck E."/>
            <person name="de Melo N.F."/>
            <person name="da Silva R.H."/>
            <person name="de Melo A.L.T.M."/>
            <person name="Pandolfi V."/>
            <person name="Bustamante F.O."/>
            <person name="Brasileiro-Vidal A.C."/>
            <person name="Benko-Iseppon A.M."/>
        </authorList>
    </citation>
    <scope>NUCLEOTIDE SEQUENCE [LARGE SCALE GENOMIC DNA]</scope>
    <source>
        <tissue evidence="8">Leaves</tissue>
    </source>
</reference>
<keyword evidence="9" id="KW-1185">Reference proteome</keyword>
<dbReference type="InterPro" id="IPR017853">
    <property type="entry name" value="GH"/>
</dbReference>
<keyword evidence="2 4" id="KW-0378">Hydrolase</keyword>
<keyword evidence="6" id="KW-0732">Signal</keyword>
<evidence type="ECO:0000313" key="8">
    <source>
        <dbReference type="EMBL" id="MED6171486.1"/>
    </source>
</evidence>
<evidence type="ECO:0000259" key="7">
    <source>
        <dbReference type="PROSITE" id="PS51910"/>
    </source>
</evidence>
<dbReference type="CDD" id="cd02877">
    <property type="entry name" value="GH18_hevamine_XipI_class_III"/>
    <property type="match status" value="1"/>
</dbReference>
<evidence type="ECO:0000313" key="9">
    <source>
        <dbReference type="Proteomes" id="UP001341840"/>
    </source>
</evidence>